<dbReference type="Proteomes" id="UP000217076">
    <property type="component" value="Unassembled WGS sequence"/>
</dbReference>
<dbReference type="CDD" id="cd07336">
    <property type="entry name" value="M48B_HtpX_like"/>
    <property type="match status" value="1"/>
</dbReference>
<dbReference type="RefSeq" id="WP_092617539.1">
    <property type="nucleotide sequence ID" value="NZ_FNCV01000004.1"/>
</dbReference>
<dbReference type="PANTHER" id="PTHR43221:SF1">
    <property type="entry name" value="PROTEASE HTPX"/>
    <property type="match status" value="1"/>
</dbReference>
<keyword evidence="14" id="KW-0346">Stress response</keyword>
<keyword evidence="15" id="KW-1185">Reference proteome</keyword>
<keyword evidence="10 12" id="KW-0482">Metalloprotease</keyword>
<evidence type="ECO:0000256" key="7">
    <source>
        <dbReference type="ARBA" id="ARBA00022801"/>
    </source>
</evidence>
<dbReference type="STRING" id="83401.SAMN05421742_10415"/>
<dbReference type="InterPro" id="IPR001915">
    <property type="entry name" value="Peptidase_M48"/>
</dbReference>
<evidence type="ECO:0000259" key="13">
    <source>
        <dbReference type="Pfam" id="PF01435"/>
    </source>
</evidence>
<feature type="transmembrane region" description="Helical" evidence="12">
    <location>
        <begin position="141"/>
        <end position="163"/>
    </location>
</feature>
<comment type="similarity">
    <text evidence="2 12">Belongs to the peptidase M48B family.</text>
</comment>
<dbReference type="GO" id="GO:0004222">
    <property type="term" value="F:metalloendopeptidase activity"/>
    <property type="evidence" value="ECO:0007669"/>
    <property type="project" value="UniProtKB-UniRule"/>
</dbReference>
<accession>A0A1G7Z7U2</accession>
<feature type="transmembrane region" description="Helical" evidence="12">
    <location>
        <begin position="31"/>
        <end position="49"/>
    </location>
</feature>
<organism evidence="14 15">
    <name type="scientific">Roseospirillum parvum</name>
    <dbReference type="NCBI Taxonomy" id="83401"/>
    <lineage>
        <taxon>Bacteria</taxon>
        <taxon>Pseudomonadati</taxon>
        <taxon>Pseudomonadota</taxon>
        <taxon>Alphaproteobacteria</taxon>
        <taxon>Rhodospirillales</taxon>
        <taxon>Rhodospirillaceae</taxon>
        <taxon>Roseospirillum</taxon>
    </lineage>
</organism>
<feature type="binding site" evidence="12">
    <location>
        <position position="130"/>
    </location>
    <ligand>
        <name>Zn(2+)</name>
        <dbReference type="ChEBI" id="CHEBI:29105"/>
        <note>catalytic</note>
    </ligand>
</feature>
<dbReference type="GO" id="GO:0005886">
    <property type="term" value="C:plasma membrane"/>
    <property type="evidence" value="ECO:0007669"/>
    <property type="project" value="UniProtKB-SubCell"/>
</dbReference>
<evidence type="ECO:0000313" key="14">
    <source>
        <dbReference type="EMBL" id="SDH04190.1"/>
    </source>
</evidence>
<keyword evidence="3 12" id="KW-1003">Cell membrane</keyword>
<dbReference type="HAMAP" id="MF_00188">
    <property type="entry name" value="Pept_M48_protease_HtpX"/>
    <property type="match status" value="1"/>
</dbReference>
<dbReference type="InterPro" id="IPR050083">
    <property type="entry name" value="HtpX_protease"/>
</dbReference>
<dbReference type="InterPro" id="IPR022919">
    <property type="entry name" value="Pept_M48_protease_HtpX"/>
</dbReference>
<evidence type="ECO:0000256" key="2">
    <source>
        <dbReference type="ARBA" id="ARBA00009779"/>
    </source>
</evidence>
<keyword evidence="9 12" id="KW-1133">Transmembrane helix</keyword>
<reference evidence="15" key="1">
    <citation type="submission" date="2016-10" db="EMBL/GenBank/DDBJ databases">
        <authorList>
            <person name="Varghese N."/>
            <person name="Submissions S."/>
        </authorList>
    </citation>
    <scope>NUCLEOTIDE SEQUENCE [LARGE SCALE GENOMIC DNA]</scope>
    <source>
        <strain evidence="15">930I</strain>
    </source>
</reference>
<feature type="transmembrane region" description="Helical" evidence="12">
    <location>
        <begin position="175"/>
        <end position="196"/>
    </location>
</feature>
<evidence type="ECO:0000256" key="6">
    <source>
        <dbReference type="ARBA" id="ARBA00022723"/>
    </source>
</evidence>
<feature type="transmembrane region" description="Helical" evidence="12">
    <location>
        <begin position="7"/>
        <end position="25"/>
    </location>
</feature>
<evidence type="ECO:0000256" key="11">
    <source>
        <dbReference type="ARBA" id="ARBA00023136"/>
    </source>
</evidence>
<gene>
    <name evidence="12" type="primary">htpX</name>
    <name evidence="14" type="ORF">SAMN05421742_10415</name>
</gene>
<dbReference type="AlphaFoldDB" id="A0A1G7Z7U2"/>
<evidence type="ECO:0000256" key="9">
    <source>
        <dbReference type="ARBA" id="ARBA00022989"/>
    </source>
</evidence>
<evidence type="ECO:0000256" key="8">
    <source>
        <dbReference type="ARBA" id="ARBA00022833"/>
    </source>
</evidence>
<keyword evidence="5 12" id="KW-0812">Transmembrane</keyword>
<evidence type="ECO:0000256" key="4">
    <source>
        <dbReference type="ARBA" id="ARBA00022670"/>
    </source>
</evidence>
<feature type="binding site" evidence="12">
    <location>
        <position position="201"/>
    </location>
    <ligand>
        <name>Zn(2+)</name>
        <dbReference type="ChEBI" id="CHEBI:29105"/>
        <note>catalytic</note>
    </ligand>
</feature>
<evidence type="ECO:0000256" key="12">
    <source>
        <dbReference type="HAMAP-Rule" id="MF_00188"/>
    </source>
</evidence>
<feature type="binding site" evidence="12">
    <location>
        <position position="134"/>
    </location>
    <ligand>
        <name>Zn(2+)</name>
        <dbReference type="ChEBI" id="CHEBI:29105"/>
        <note>catalytic</note>
    </ligand>
</feature>
<dbReference type="NCBIfam" id="NF002826">
    <property type="entry name" value="PRK03001.1"/>
    <property type="match status" value="1"/>
</dbReference>
<dbReference type="OrthoDB" id="15218at2"/>
<feature type="active site" evidence="12">
    <location>
        <position position="131"/>
    </location>
</feature>
<protein>
    <recommendedName>
        <fullName evidence="12">Protease HtpX homolog</fullName>
        <ecNumber evidence="12">3.4.24.-</ecNumber>
    </recommendedName>
</protein>
<proteinExistence type="inferred from homology"/>
<dbReference type="EMBL" id="FNCV01000004">
    <property type="protein sequence ID" value="SDH04190.1"/>
    <property type="molecule type" value="Genomic_DNA"/>
</dbReference>
<comment type="cofactor">
    <cofactor evidence="12">
        <name>Zn(2+)</name>
        <dbReference type="ChEBI" id="CHEBI:29105"/>
    </cofactor>
    <text evidence="12">Binds 1 zinc ion per subunit.</text>
</comment>
<keyword evidence="7 12" id="KW-0378">Hydrolase</keyword>
<dbReference type="NCBIfam" id="NF002363">
    <property type="entry name" value="PRK01345.1"/>
    <property type="match status" value="1"/>
</dbReference>
<evidence type="ECO:0000256" key="3">
    <source>
        <dbReference type="ARBA" id="ARBA00022475"/>
    </source>
</evidence>
<evidence type="ECO:0000256" key="5">
    <source>
        <dbReference type="ARBA" id="ARBA00022692"/>
    </source>
</evidence>
<keyword evidence="6 12" id="KW-0479">Metal-binding</keyword>
<feature type="domain" description="Peptidase M48" evidence="13">
    <location>
        <begin position="72"/>
        <end position="277"/>
    </location>
</feature>
<dbReference type="Gene3D" id="3.30.2010.10">
    <property type="entry name" value="Metalloproteases ('zincins'), catalytic domain"/>
    <property type="match status" value="1"/>
</dbReference>
<evidence type="ECO:0000313" key="15">
    <source>
        <dbReference type="Proteomes" id="UP000217076"/>
    </source>
</evidence>
<keyword evidence="4 12" id="KW-0645">Protease</keyword>
<keyword evidence="11 12" id="KW-0472">Membrane</keyword>
<comment type="subcellular location">
    <subcellularLocation>
        <location evidence="1 12">Cell membrane</location>
        <topology evidence="1 12">Multi-pass membrane protein</topology>
    </subcellularLocation>
</comment>
<keyword evidence="8 12" id="KW-0862">Zinc</keyword>
<dbReference type="GO" id="GO:0008270">
    <property type="term" value="F:zinc ion binding"/>
    <property type="evidence" value="ECO:0007669"/>
    <property type="project" value="UniProtKB-UniRule"/>
</dbReference>
<name>A0A1G7Z7U2_9PROT</name>
<evidence type="ECO:0000256" key="1">
    <source>
        <dbReference type="ARBA" id="ARBA00004651"/>
    </source>
</evidence>
<dbReference type="EC" id="3.4.24.-" evidence="12"/>
<evidence type="ECO:0000256" key="10">
    <source>
        <dbReference type="ARBA" id="ARBA00023049"/>
    </source>
</evidence>
<sequence length="289" mass="30971">MNTLRVTMLLAGMTALFMGVGYLLAGQTGMVIALLVAGGMNAFAYWNSADMVLKMYKARQVDQTSAPAFYNLVADLARRAELPMPKVYVIESDQPNAFATGRSPDHAAVAATTGLMRILNEDELRGVMAHELAHVKHRDTLTMTVTATLAGAISMLANFALFFGGNRDNENQMGIVGTLALMILAPMAAMLVQMFISRSNEYAADKGGAEISGKPEALASALKKLEETARRTLNPVAESNPATAHLFIINPLNGQKMDNLFSTHPNTTNRINALMQMAGPTAKPAGPWG</sequence>
<dbReference type="PANTHER" id="PTHR43221">
    <property type="entry name" value="PROTEASE HTPX"/>
    <property type="match status" value="1"/>
</dbReference>
<dbReference type="GO" id="GO:0006508">
    <property type="term" value="P:proteolysis"/>
    <property type="evidence" value="ECO:0007669"/>
    <property type="project" value="UniProtKB-KW"/>
</dbReference>
<dbReference type="Pfam" id="PF01435">
    <property type="entry name" value="Peptidase_M48"/>
    <property type="match status" value="1"/>
</dbReference>